<proteinExistence type="predicted"/>
<keyword evidence="2" id="KW-1185">Reference proteome</keyword>
<accession>A0ACB9ZAH8</accession>
<evidence type="ECO:0000313" key="2">
    <source>
        <dbReference type="Proteomes" id="UP001497700"/>
    </source>
</evidence>
<dbReference type="EMBL" id="MU393439">
    <property type="protein sequence ID" value="KAI4868322.1"/>
    <property type="molecule type" value="Genomic_DNA"/>
</dbReference>
<name>A0ACB9ZAH8_9PEZI</name>
<reference evidence="1 2" key="1">
    <citation type="journal article" date="2022" name="New Phytol.">
        <title>Ecological generalism drives hyperdiversity of secondary metabolite gene clusters in xylarialean endophytes.</title>
        <authorList>
            <person name="Franco M.E.E."/>
            <person name="Wisecaver J.H."/>
            <person name="Arnold A.E."/>
            <person name="Ju Y.M."/>
            <person name="Slot J.C."/>
            <person name="Ahrendt S."/>
            <person name="Moore L.P."/>
            <person name="Eastman K.E."/>
            <person name="Scott K."/>
            <person name="Konkel Z."/>
            <person name="Mondo S.J."/>
            <person name="Kuo A."/>
            <person name="Hayes R.D."/>
            <person name="Haridas S."/>
            <person name="Andreopoulos B."/>
            <person name="Riley R."/>
            <person name="LaButti K."/>
            <person name="Pangilinan J."/>
            <person name="Lipzen A."/>
            <person name="Amirebrahimi M."/>
            <person name="Yan J."/>
            <person name="Adam C."/>
            <person name="Keymanesh K."/>
            <person name="Ng V."/>
            <person name="Louie K."/>
            <person name="Northen T."/>
            <person name="Drula E."/>
            <person name="Henrissat B."/>
            <person name="Hsieh H.M."/>
            <person name="Youens-Clark K."/>
            <person name="Lutzoni F."/>
            <person name="Miadlikowska J."/>
            <person name="Eastwood D.C."/>
            <person name="Hamelin R.C."/>
            <person name="Grigoriev I.V."/>
            <person name="U'Ren J.M."/>
        </authorList>
    </citation>
    <scope>NUCLEOTIDE SEQUENCE [LARGE SCALE GENOMIC DNA]</scope>
    <source>
        <strain evidence="1 2">CBS 119005</strain>
    </source>
</reference>
<sequence>MADEAGDEAAIKGGPSEPLTDDALRRLNNQQAERPRPSTPEGESRCVMCLETRLISHLVTLPCAHQLHARCLRHWVFRPQDDRRGEEGLRFYESQHRCPLCRHPLVYLCGHRISRHILRPGVRVDAMELAVPCPNWETASQFPHLGSAAATTSTEDAASSSSAPPPPPATPPGGFWWQSDRRPER</sequence>
<protein>
    <submittedName>
        <fullName evidence="1">Uncharacterized protein</fullName>
    </submittedName>
</protein>
<dbReference type="Proteomes" id="UP001497700">
    <property type="component" value="Unassembled WGS sequence"/>
</dbReference>
<organism evidence="1 2">
    <name type="scientific">Hypoxylon rubiginosum</name>
    <dbReference type="NCBI Taxonomy" id="110542"/>
    <lineage>
        <taxon>Eukaryota</taxon>
        <taxon>Fungi</taxon>
        <taxon>Dikarya</taxon>
        <taxon>Ascomycota</taxon>
        <taxon>Pezizomycotina</taxon>
        <taxon>Sordariomycetes</taxon>
        <taxon>Xylariomycetidae</taxon>
        <taxon>Xylariales</taxon>
        <taxon>Hypoxylaceae</taxon>
        <taxon>Hypoxylon</taxon>
    </lineage>
</organism>
<gene>
    <name evidence="1" type="ORF">F4820DRAFT_445229</name>
</gene>
<comment type="caution">
    <text evidence="1">The sequence shown here is derived from an EMBL/GenBank/DDBJ whole genome shotgun (WGS) entry which is preliminary data.</text>
</comment>
<evidence type="ECO:0000313" key="1">
    <source>
        <dbReference type="EMBL" id="KAI4868322.1"/>
    </source>
</evidence>